<proteinExistence type="predicted"/>
<evidence type="ECO:0000313" key="2">
    <source>
        <dbReference type="Proteomes" id="UP000799755"/>
    </source>
</evidence>
<dbReference type="EMBL" id="MU003507">
    <property type="protein sequence ID" value="KAF2470811.1"/>
    <property type="molecule type" value="Genomic_DNA"/>
</dbReference>
<name>A0ACB6QX81_9PLEO</name>
<comment type="caution">
    <text evidence="1">The sequence shown here is derived from an EMBL/GenBank/DDBJ whole genome shotgun (WGS) entry which is preliminary data.</text>
</comment>
<keyword evidence="2" id="KW-1185">Reference proteome</keyword>
<evidence type="ECO:0000313" key="1">
    <source>
        <dbReference type="EMBL" id="KAF2470811.1"/>
    </source>
</evidence>
<sequence>TRFATLSLYGADQLRFFLFPTRLESLIRATILSSWPRGISSSSTTSVYLDFRLKGLPWGTSTTEMRLIRNAMGDYGVEQSIQSKRLVCSILAALRREGWMLTLTTDISKSPHDKDTLVFQHQTPAPAPCDWISIAFSGTNRLRFIDAPMELCEAVIKRLGKAVEKHKRIPRVEGAYELKLQGVGWGVLVDDLKTRWLVMDLLEVMEDWGWSVYASVDQKLGFEDKDSWHCYRVNG</sequence>
<accession>A0ACB6QX81</accession>
<protein>
    <submittedName>
        <fullName evidence="1">Uncharacterized protein</fullName>
    </submittedName>
</protein>
<reference evidence="1" key="1">
    <citation type="journal article" date="2020" name="Stud. Mycol.">
        <title>101 Dothideomycetes genomes: a test case for predicting lifestyles and emergence of pathogens.</title>
        <authorList>
            <person name="Haridas S."/>
            <person name="Albert R."/>
            <person name="Binder M."/>
            <person name="Bloem J."/>
            <person name="Labutti K."/>
            <person name="Salamov A."/>
            <person name="Andreopoulos B."/>
            <person name="Baker S."/>
            <person name="Barry K."/>
            <person name="Bills G."/>
            <person name="Bluhm B."/>
            <person name="Cannon C."/>
            <person name="Castanera R."/>
            <person name="Culley D."/>
            <person name="Daum C."/>
            <person name="Ezra D."/>
            <person name="Gonzalez J."/>
            <person name="Henrissat B."/>
            <person name="Kuo A."/>
            <person name="Liang C."/>
            <person name="Lipzen A."/>
            <person name="Lutzoni F."/>
            <person name="Magnuson J."/>
            <person name="Mondo S."/>
            <person name="Nolan M."/>
            <person name="Ohm R."/>
            <person name="Pangilinan J."/>
            <person name="Park H.-J."/>
            <person name="Ramirez L."/>
            <person name="Alfaro M."/>
            <person name="Sun H."/>
            <person name="Tritt A."/>
            <person name="Yoshinaga Y."/>
            <person name="Zwiers L.-H."/>
            <person name="Turgeon B."/>
            <person name="Goodwin S."/>
            <person name="Spatafora J."/>
            <person name="Crous P."/>
            <person name="Grigoriev I."/>
        </authorList>
    </citation>
    <scope>NUCLEOTIDE SEQUENCE</scope>
    <source>
        <strain evidence="1">ATCC 200398</strain>
    </source>
</reference>
<feature type="non-terminal residue" evidence="1">
    <location>
        <position position="1"/>
    </location>
</feature>
<dbReference type="Proteomes" id="UP000799755">
    <property type="component" value="Unassembled WGS sequence"/>
</dbReference>
<gene>
    <name evidence="1" type="ORF">BDR25DRAFT_225486</name>
</gene>
<organism evidence="1 2">
    <name type="scientific">Lindgomyces ingoldianus</name>
    <dbReference type="NCBI Taxonomy" id="673940"/>
    <lineage>
        <taxon>Eukaryota</taxon>
        <taxon>Fungi</taxon>
        <taxon>Dikarya</taxon>
        <taxon>Ascomycota</taxon>
        <taxon>Pezizomycotina</taxon>
        <taxon>Dothideomycetes</taxon>
        <taxon>Pleosporomycetidae</taxon>
        <taxon>Pleosporales</taxon>
        <taxon>Lindgomycetaceae</taxon>
        <taxon>Lindgomyces</taxon>
    </lineage>
</organism>